<proteinExistence type="predicted"/>
<reference evidence="5 6" key="1">
    <citation type="journal article" date="2019" name="Nat. Med.">
        <title>A library of human gut bacterial isolates paired with longitudinal multiomics data enables mechanistic microbiome research.</title>
        <authorList>
            <person name="Poyet M."/>
            <person name="Groussin M."/>
            <person name="Gibbons S.M."/>
            <person name="Avila-Pacheco J."/>
            <person name="Jiang X."/>
            <person name="Kearney S.M."/>
            <person name="Perrotta A.R."/>
            <person name="Berdy B."/>
            <person name="Zhao S."/>
            <person name="Lieberman T.D."/>
            <person name="Swanson P.K."/>
            <person name="Smith M."/>
            <person name="Roesemann S."/>
            <person name="Alexander J.E."/>
            <person name="Rich S.A."/>
            <person name="Livny J."/>
            <person name="Vlamakis H."/>
            <person name="Clish C."/>
            <person name="Bullock K."/>
            <person name="Deik A."/>
            <person name="Scott J."/>
            <person name="Pierce K.A."/>
            <person name="Xavier R.J."/>
            <person name="Alm E.J."/>
        </authorList>
    </citation>
    <scope>NUCLEOTIDE SEQUENCE [LARGE SCALE GENOMIC DNA]</scope>
    <source>
        <strain evidence="2 6">BIOML-A106</strain>
        <strain evidence="3 5">BIOML-A7</strain>
    </source>
</reference>
<feature type="transmembrane region" description="Helical" evidence="1">
    <location>
        <begin position="7"/>
        <end position="28"/>
    </location>
</feature>
<keyword evidence="1" id="KW-0472">Membrane</keyword>
<dbReference type="Proteomes" id="UP001058403">
    <property type="component" value="Chromosome"/>
</dbReference>
<gene>
    <name evidence="3" type="ORF">F2Z29_20860</name>
    <name evidence="2" type="ORF">F3B44_24165</name>
    <name evidence="4" type="ORF">NXW39_11285</name>
</gene>
<feature type="transmembrane region" description="Helical" evidence="1">
    <location>
        <begin position="70"/>
        <end position="103"/>
    </location>
</feature>
<evidence type="ECO:0000313" key="4">
    <source>
        <dbReference type="EMBL" id="UVO87981.1"/>
    </source>
</evidence>
<reference evidence="4" key="2">
    <citation type="submission" date="2022-08" db="EMBL/GenBank/DDBJ databases">
        <title>Genome Sequencing of Bacteroides fragilis Group Isolates with Nanopore Technology.</title>
        <authorList>
            <person name="Tisza M.J."/>
            <person name="Smith D."/>
            <person name="Dekker J.P."/>
        </authorList>
    </citation>
    <scope>NUCLEOTIDE SEQUENCE</scope>
    <source>
        <strain evidence="4">BFG-49</strain>
    </source>
</reference>
<dbReference type="Proteomes" id="UP000436803">
    <property type="component" value="Unassembled WGS sequence"/>
</dbReference>
<dbReference type="RefSeq" id="WP_005800582.1">
    <property type="nucleotide sequence ID" value="NZ_CAXSVT010000001.1"/>
</dbReference>
<evidence type="ECO:0000313" key="5">
    <source>
        <dbReference type="Proteomes" id="UP000436803"/>
    </source>
</evidence>
<dbReference type="PIRSF" id="PIRSF003203">
    <property type="entry name" value="AzlD"/>
    <property type="match status" value="1"/>
</dbReference>
<dbReference type="Proteomes" id="UP000479773">
    <property type="component" value="Unassembled WGS sequence"/>
</dbReference>
<evidence type="ECO:0000313" key="6">
    <source>
        <dbReference type="Proteomes" id="UP000479773"/>
    </source>
</evidence>
<dbReference type="EMBL" id="VWAW01000023">
    <property type="protein sequence ID" value="KAA5168727.1"/>
    <property type="molecule type" value="Genomic_DNA"/>
</dbReference>
<organism evidence="3 5">
    <name type="scientific">Bacteroides fragilis</name>
    <dbReference type="NCBI Taxonomy" id="817"/>
    <lineage>
        <taxon>Bacteria</taxon>
        <taxon>Pseudomonadati</taxon>
        <taxon>Bacteroidota</taxon>
        <taxon>Bacteroidia</taxon>
        <taxon>Bacteroidales</taxon>
        <taxon>Bacteroidaceae</taxon>
        <taxon>Bacteroides</taxon>
    </lineage>
</organism>
<evidence type="ECO:0000313" key="2">
    <source>
        <dbReference type="EMBL" id="KAA4746824.1"/>
    </source>
</evidence>
<keyword evidence="1" id="KW-1133">Transmembrane helix</keyword>
<name>A0A2M9UNZ1_BACFG</name>
<dbReference type="Pfam" id="PF05437">
    <property type="entry name" value="AzlD"/>
    <property type="match status" value="1"/>
</dbReference>
<dbReference type="InterPro" id="IPR008407">
    <property type="entry name" value="Brnchd-chn_aa_trnsp_AzlD"/>
</dbReference>
<accession>A0A2M9UNZ1</accession>
<sequence length="105" mass="11826">MTVTEQIITILVVAFATQLTRWVPFWAFRSSAHTPLFVNYLGRVLPPAIFAMLVVYCYKDVDFLTPSYGISEIISGICVIIIQMLFKNMAYSILLGSGLYILLVN</sequence>
<evidence type="ECO:0000313" key="3">
    <source>
        <dbReference type="EMBL" id="KAA5168727.1"/>
    </source>
</evidence>
<evidence type="ECO:0000256" key="1">
    <source>
        <dbReference type="SAM" id="Phobius"/>
    </source>
</evidence>
<dbReference type="AlphaFoldDB" id="A0A2M9UNZ1"/>
<dbReference type="EMBL" id="CP103070">
    <property type="protein sequence ID" value="UVO87981.1"/>
    <property type="molecule type" value="Genomic_DNA"/>
</dbReference>
<dbReference type="EMBL" id="VWEQ01000071">
    <property type="protein sequence ID" value="KAA4746824.1"/>
    <property type="molecule type" value="Genomic_DNA"/>
</dbReference>
<keyword evidence="1" id="KW-0812">Transmembrane</keyword>
<protein>
    <submittedName>
        <fullName evidence="4">AzlD domain-containing protein</fullName>
    </submittedName>
    <submittedName>
        <fullName evidence="3">Branched-chain amino acid ABC transporter</fullName>
    </submittedName>
</protein>
<feature type="transmembrane region" description="Helical" evidence="1">
    <location>
        <begin position="40"/>
        <end position="58"/>
    </location>
</feature>